<organism evidence="2 3">
    <name type="scientific">Sediminihaliea albiluteola</name>
    <dbReference type="NCBI Taxonomy" id="2758564"/>
    <lineage>
        <taxon>Bacteria</taxon>
        <taxon>Pseudomonadati</taxon>
        <taxon>Pseudomonadota</taxon>
        <taxon>Gammaproteobacteria</taxon>
        <taxon>Cellvibrionales</taxon>
        <taxon>Halieaceae</taxon>
        <taxon>Sediminihaliea</taxon>
    </lineage>
</organism>
<dbReference type="AlphaFoldDB" id="A0A7W2YIM0"/>
<dbReference type="PANTHER" id="PTHR42791">
    <property type="entry name" value="GNAT FAMILY ACETYLTRANSFERASE"/>
    <property type="match status" value="1"/>
</dbReference>
<gene>
    <name evidence="2" type="ORF">H2508_00755</name>
</gene>
<dbReference type="SUPFAM" id="SSF55729">
    <property type="entry name" value="Acyl-CoA N-acyltransferases (Nat)"/>
    <property type="match status" value="1"/>
</dbReference>
<feature type="domain" description="N-acetyltransferase" evidence="1">
    <location>
        <begin position="12"/>
        <end position="206"/>
    </location>
</feature>
<evidence type="ECO:0000313" key="3">
    <source>
        <dbReference type="Proteomes" id="UP000539350"/>
    </source>
</evidence>
<dbReference type="PROSITE" id="PS51186">
    <property type="entry name" value="GNAT"/>
    <property type="match status" value="1"/>
</dbReference>
<dbReference type="InterPro" id="IPR052523">
    <property type="entry name" value="Trichothecene_AcTrans"/>
</dbReference>
<dbReference type="PANTHER" id="PTHR42791:SF1">
    <property type="entry name" value="N-ACETYLTRANSFERASE DOMAIN-CONTAINING PROTEIN"/>
    <property type="match status" value="1"/>
</dbReference>
<dbReference type="InterPro" id="IPR000182">
    <property type="entry name" value="GNAT_dom"/>
</dbReference>
<name>A0A7W2YIM0_9GAMM</name>
<dbReference type="InterPro" id="IPR016181">
    <property type="entry name" value="Acyl_CoA_acyltransferase"/>
</dbReference>
<sequence>MAQQPEEQYTAPLIRSAEIDDLDTLVDTLSDAFAHDPVFNWLFPDTELYAELFRLILSSNSLPKGMVHLEQNGRGAAVWLPPDCPFDLALSFDLLALVARCLWRMGPGTIKRLRQQSSLFDQQKPSQAHFHLQFIGCRQRDQGQGIGAKLLQQGTRTCDALQSPAYLECSSELNLPLYERHGFVIRDETKLPKGGPRVWFMWREAQNN</sequence>
<dbReference type="EMBL" id="JACFXU010000010">
    <property type="protein sequence ID" value="MBA6411649.1"/>
    <property type="molecule type" value="Genomic_DNA"/>
</dbReference>
<dbReference type="Proteomes" id="UP000539350">
    <property type="component" value="Unassembled WGS sequence"/>
</dbReference>
<keyword evidence="2" id="KW-0808">Transferase</keyword>
<dbReference type="Gene3D" id="3.40.630.30">
    <property type="match status" value="1"/>
</dbReference>
<evidence type="ECO:0000259" key="1">
    <source>
        <dbReference type="PROSITE" id="PS51186"/>
    </source>
</evidence>
<dbReference type="GO" id="GO:0016747">
    <property type="term" value="F:acyltransferase activity, transferring groups other than amino-acyl groups"/>
    <property type="evidence" value="ECO:0007669"/>
    <property type="project" value="InterPro"/>
</dbReference>
<reference evidence="2 3" key="1">
    <citation type="submission" date="2020-07" db="EMBL/GenBank/DDBJ databases">
        <title>Halieaceae bacterium, F7430, whole genome shotgun sequencing project.</title>
        <authorList>
            <person name="Jiang S."/>
            <person name="Liu Z.W."/>
            <person name="Du Z.J."/>
        </authorList>
    </citation>
    <scope>NUCLEOTIDE SEQUENCE [LARGE SCALE GENOMIC DNA]</scope>
    <source>
        <strain evidence="2 3">F7430</strain>
    </source>
</reference>
<proteinExistence type="predicted"/>
<accession>A0A7W2YIM0</accession>
<dbReference type="RefSeq" id="WP_182168512.1">
    <property type="nucleotide sequence ID" value="NZ_JACFXU010000010.1"/>
</dbReference>
<keyword evidence="3" id="KW-1185">Reference proteome</keyword>
<evidence type="ECO:0000313" key="2">
    <source>
        <dbReference type="EMBL" id="MBA6411649.1"/>
    </source>
</evidence>
<comment type="caution">
    <text evidence="2">The sequence shown here is derived from an EMBL/GenBank/DDBJ whole genome shotgun (WGS) entry which is preliminary data.</text>
</comment>
<protein>
    <submittedName>
        <fullName evidence="2">GNAT family N-acetyltransferase</fullName>
    </submittedName>
</protein>